<dbReference type="RefSeq" id="WP_150566219.1">
    <property type="nucleotide sequence ID" value="NZ_CABPSD010000003.1"/>
</dbReference>
<name>A0A5E4TU50_9BURK</name>
<dbReference type="SUPFAM" id="SSF51735">
    <property type="entry name" value="NAD(P)-binding Rossmann-fold domains"/>
    <property type="match status" value="1"/>
</dbReference>
<dbReference type="Proteomes" id="UP000368474">
    <property type="component" value="Unassembled WGS sequence"/>
</dbReference>
<keyword evidence="2" id="KW-1185">Reference proteome</keyword>
<proteinExistence type="predicted"/>
<dbReference type="EMBL" id="CABPSD010000003">
    <property type="protein sequence ID" value="VVD90703.1"/>
    <property type="molecule type" value="Genomic_DNA"/>
</dbReference>
<dbReference type="InterPro" id="IPR036291">
    <property type="entry name" value="NAD(P)-bd_dom_sf"/>
</dbReference>
<dbReference type="Gene3D" id="3.40.50.720">
    <property type="entry name" value="NAD(P)-binding Rossmann-like Domain"/>
    <property type="match status" value="1"/>
</dbReference>
<sequence length="95" mass="10347">MKKTSLITRCSSGVGQHFAQSIAARGDQLVATARNPKAQRFPDTVRVCALYVTRTEPPLPLPLGPVAYGIADRKLAAFSADIHSWRHVAISNNFD</sequence>
<gene>
    <name evidence="1" type="ORF">PMO31116_01583</name>
</gene>
<evidence type="ECO:0008006" key="3">
    <source>
        <dbReference type="Google" id="ProtNLM"/>
    </source>
</evidence>
<reference evidence="1 2" key="1">
    <citation type="submission" date="2019-08" db="EMBL/GenBank/DDBJ databases">
        <authorList>
            <person name="Peeters C."/>
        </authorList>
    </citation>
    <scope>NUCLEOTIDE SEQUENCE [LARGE SCALE GENOMIC DNA]</scope>
    <source>
        <strain evidence="1 2">LMG 31116</strain>
    </source>
</reference>
<evidence type="ECO:0000313" key="1">
    <source>
        <dbReference type="EMBL" id="VVD90703.1"/>
    </source>
</evidence>
<dbReference type="AlphaFoldDB" id="A0A5E4TU50"/>
<organism evidence="1 2">
    <name type="scientific">Pandoraea morbifera</name>
    <dbReference type="NCBI Taxonomy" id="2508300"/>
    <lineage>
        <taxon>Bacteria</taxon>
        <taxon>Pseudomonadati</taxon>
        <taxon>Pseudomonadota</taxon>
        <taxon>Betaproteobacteria</taxon>
        <taxon>Burkholderiales</taxon>
        <taxon>Burkholderiaceae</taxon>
        <taxon>Pandoraea</taxon>
    </lineage>
</organism>
<accession>A0A5E4TU50</accession>
<evidence type="ECO:0000313" key="2">
    <source>
        <dbReference type="Proteomes" id="UP000368474"/>
    </source>
</evidence>
<protein>
    <recommendedName>
        <fullName evidence="3">Short-chain dehydrogenase</fullName>
    </recommendedName>
</protein>